<dbReference type="InterPro" id="IPR001647">
    <property type="entry name" value="HTH_TetR"/>
</dbReference>
<dbReference type="InterPro" id="IPR009057">
    <property type="entry name" value="Homeodomain-like_sf"/>
</dbReference>
<organism evidence="6 7">
    <name type="scientific">Trinickia soli</name>
    <dbReference type="NCBI Taxonomy" id="380675"/>
    <lineage>
        <taxon>Bacteria</taxon>
        <taxon>Pseudomonadati</taxon>
        <taxon>Pseudomonadota</taxon>
        <taxon>Betaproteobacteria</taxon>
        <taxon>Burkholderiales</taxon>
        <taxon>Burkholderiaceae</taxon>
        <taxon>Trinickia</taxon>
    </lineage>
</organism>
<reference evidence="6 7" key="1">
    <citation type="submission" date="2018-01" db="EMBL/GenBank/DDBJ databases">
        <title>Whole genome analyses suggest that Burkholderia sensu lato contains two further novel genera in the rhizoxinica-symbiotica group Mycetohabitans gen. nov., and Trinickia gen. nov.: implications for the evolution of diazotrophy and nodulation in the Burkholderiaceae.</title>
        <authorList>
            <person name="Estrada-de los Santos P."/>
            <person name="Palmer M."/>
            <person name="Chavez-Ramirez B."/>
            <person name="Beukes C."/>
            <person name="Steenkamp E.T."/>
            <person name="Hirsch A.M."/>
            <person name="Manyaka P."/>
            <person name="Maluk M."/>
            <person name="Lafos M."/>
            <person name="Crook M."/>
            <person name="Gross E."/>
            <person name="Simon M.F."/>
            <person name="Bueno dos Reis Junior F."/>
            <person name="Poole P.S."/>
            <person name="Venter S.N."/>
            <person name="James E.K."/>
        </authorList>
    </citation>
    <scope>NUCLEOTIDE SEQUENCE [LARGE SCALE GENOMIC DNA]</scope>
    <source>
        <strain evidence="6 7">GP25-8</strain>
    </source>
</reference>
<keyword evidence="3" id="KW-0804">Transcription</keyword>
<dbReference type="SUPFAM" id="SSF48498">
    <property type="entry name" value="Tetracyclin repressor-like, C-terminal domain"/>
    <property type="match status" value="1"/>
</dbReference>
<dbReference type="GO" id="GO:0003677">
    <property type="term" value="F:DNA binding"/>
    <property type="evidence" value="ECO:0007669"/>
    <property type="project" value="UniProtKB-UniRule"/>
</dbReference>
<feature type="domain" description="HTH tetR-type" evidence="5">
    <location>
        <begin position="11"/>
        <end position="71"/>
    </location>
</feature>
<dbReference type="RefSeq" id="WP_102608137.1">
    <property type="nucleotide sequence ID" value="NZ_CADIKD010000005.1"/>
</dbReference>
<dbReference type="PRINTS" id="PR00455">
    <property type="entry name" value="HTHTETR"/>
</dbReference>
<dbReference type="Gene3D" id="1.10.357.10">
    <property type="entry name" value="Tetracycline Repressor, domain 2"/>
    <property type="match status" value="1"/>
</dbReference>
<feature type="DNA-binding region" description="H-T-H motif" evidence="4">
    <location>
        <begin position="34"/>
        <end position="53"/>
    </location>
</feature>
<evidence type="ECO:0000256" key="3">
    <source>
        <dbReference type="ARBA" id="ARBA00023163"/>
    </source>
</evidence>
<dbReference type="SUPFAM" id="SSF46689">
    <property type="entry name" value="Homeodomain-like"/>
    <property type="match status" value="1"/>
</dbReference>
<evidence type="ECO:0000256" key="1">
    <source>
        <dbReference type="ARBA" id="ARBA00023015"/>
    </source>
</evidence>
<protein>
    <submittedName>
        <fullName evidence="6">TetR family transcriptional regulator</fullName>
    </submittedName>
</protein>
<keyword evidence="1" id="KW-0805">Transcription regulation</keyword>
<keyword evidence="7" id="KW-1185">Reference proteome</keyword>
<accession>A0A2N7WGE7</accession>
<dbReference type="EMBL" id="PNYB01000001">
    <property type="protein sequence ID" value="PMS28549.1"/>
    <property type="molecule type" value="Genomic_DNA"/>
</dbReference>
<keyword evidence="2 4" id="KW-0238">DNA-binding</keyword>
<dbReference type="InterPro" id="IPR036271">
    <property type="entry name" value="Tet_transcr_reg_TetR-rel_C_sf"/>
</dbReference>
<name>A0A2N7WGE7_9BURK</name>
<evidence type="ECO:0000256" key="2">
    <source>
        <dbReference type="ARBA" id="ARBA00023125"/>
    </source>
</evidence>
<sequence length="210" mass="23506">MKKAEPAAPAPDTRERILRTASELFYREGTRAVGVDLIVAKSGVAKTSLYRYFATKDDLIEAFLLREDEDFWRHWDTVAAEHKGKPREELDAQLQWLGERIARPGYRGCPQINIAAEYADDKHPARKVAVAHKRELRRRLAELAQAMGLGDPELFALRMGTIIDGALSSGRALHAAGPAQFLQDLAQALVPKRLSHQRNRVRSGSNADRT</sequence>
<dbReference type="AlphaFoldDB" id="A0A2N7WGE7"/>
<evidence type="ECO:0000259" key="5">
    <source>
        <dbReference type="PROSITE" id="PS50977"/>
    </source>
</evidence>
<dbReference type="PANTHER" id="PTHR47506">
    <property type="entry name" value="TRANSCRIPTIONAL REGULATORY PROTEIN"/>
    <property type="match status" value="1"/>
</dbReference>
<evidence type="ECO:0000313" key="6">
    <source>
        <dbReference type="EMBL" id="PMS28549.1"/>
    </source>
</evidence>
<dbReference type="Pfam" id="PF00440">
    <property type="entry name" value="TetR_N"/>
    <property type="match status" value="1"/>
</dbReference>
<gene>
    <name evidence="6" type="ORF">C0Z19_00245</name>
</gene>
<evidence type="ECO:0000313" key="7">
    <source>
        <dbReference type="Proteomes" id="UP000235347"/>
    </source>
</evidence>
<dbReference type="PROSITE" id="PS50977">
    <property type="entry name" value="HTH_TETR_2"/>
    <property type="match status" value="1"/>
</dbReference>
<dbReference type="PANTHER" id="PTHR47506:SF3">
    <property type="entry name" value="HTH-TYPE TRANSCRIPTIONAL REGULATOR LMRA"/>
    <property type="match status" value="1"/>
</dbReference>
<proteinExistence type="predicted"/>
<dbReference type="Proteomes" id="UP000235347">
    <property type="component" value="Unassembled WGS sequence"/>
</dbReference>
<comment type="caution">
    <text evidence="6">The sequence shown here is derived from an EMBL/GenBank/DDBJ whole genome shotgun (WGS) entry which is preliminary data.</text>
</comment>
<evidence type="ECO:0000256" key="4">
    <source>
        <dbReference type="PROSITE-ProRule" id="PRU00335"/>
    </source>
</evidence>